<proteinExistence type="predicted"/>
<gene>
    <name evidence="2" type="ORF">M0R45_018476</name>
</gene>
<evidence type="ECO:0008006" key="4">
    <source>
        <dbReference type="Google" id="ProtNLM"/>
    </source>
</evidence>
<comment type="caution">
    <text evidence="2">The sequence shown here is derived from an EMBL/GenBank/DDBJ whole genome shotgun (WGS) entry which is preliminary data.</text>
</comment>
<evidence type="ECO:0000313" key="3">
    <source>
        <dbReference type="Proteomes" id="UP001457282"/>
    </source>
</evidence>
<feature type="region of interest" description="Disordered" evidence="1">
    <location>
        <begin position="43"/>
        <end position="80"/>
    </location>
</feature>
<dbReference type="Proteomes" id="UP001457282">
    <property type="component" value="Unassembled WGS sequence"/>
</dbReference>
<feature type="compositionally biased region" description="Basic and acidic residues" evidence="1">
    <location>
        <begin position="57"/>
        <end position="72"/>
    </location>
</feature>
<dbReference type="AlphaFoldDB" id="A0AAW1X625"/>
<name>A0AAW1X625_RUBAR</name>
<protein>
    <recommendedName>
        <fullName evidence="4">Non-specific serine/threonine protein kinase</fullName>
    </recommendedName>
</protein>
<reference evidence="2 3" key="1">
    <citation type="journal article" date="2023" name="G3 (Bethesda)">
        <title>A chromosome-length genome assembly and annotation of blackberry (Rubus argutus, cv. 'Hillquist').</title>
        <authorList>
            <person name="Bruna T."/>
            <person name="Aryal R."/>
            <person name="Dudchenko O."/>
            <person name="Sargent D.J."/>
            <person name="Mead D."/>
            <person name="Buti M."/>
            <person name="Cavallini A."/>
            <person name="Hytonen T."/>
            <person name="Andres J."/>
            <person name="Pham M."/>
            <person name="Weisz D."/>
            <person name="Mascagni F."/>
            <person name="Usai G."/>
            <person name="Natali L."/>
            <person name="Bassil N."/>
            <person name="Fernandez G.E."/>
            <person name="Lomsadze A."/>
            <person name="Armour M."/>
            <person name="Olukolu B."/>
            <person name="Poorten T."/>
            <person name="Britton C."/>
            <person name="Davik J."/>
            <person name="Ashrafi H."/>
            <person name="Aiden E.L."/>
            <person name="Borodovsky M."/>
            <person name="Worthington M."/>
        </authorList>
    </citation>
    <scope>NUCLEOTIDE SEQUENCE [LARGE SCALE GENOMIC DNA]</scope>
    <source>
        <strain evidence="2">PI 553951</strain>
    </source>
</reference>
<evidence type="ECO:0000256" key="1">
    <source>
        <dbReference type="SAM" id="MobiDB-lite"/>
    </source>
</evidence>
<evidence type="ECO:0000313" key="2">
    <source>
        <dbReference type="EMBL" id="KAK9931187.1"/>
    </source>
</evidence>
<dbReference type="EMBL" id="JBEDUW010000004">
    <property type="protein sequence ID" value="KAK9931187.1"/>
    <property type="molecule type" value="Genomic_DNA"/>
</dbReference>
<organism evidence="2 3">
    <name type="scientific">Rubus argutus</name>
    <name type="common">Southern blackberry</name>
    <dbReference type="NCBI Taxonomy" id="59490"/>
    <lineage>
        <taxon>Eukaryota</taxon>
        <taxon>Viridiplantae</taxon>
        <taxon>Streptophyta</taxon>
        <taxon>Embryophyta</taxon>
        <taxon>Tracheophyta</taxon>
        <taxon>Spermatophyta</taxon>
        <taxon>Magnoliopsida</taxon>
        <taxon>eudicotyledons</taxon>
        <taxon>Gunneridae</taxon>
        <taxon>Pentapetalae</taxon>
        <taxon>rosids</taxon>
        <taxon>fabids</taxon>
        <taxon>Rosales</taxon>
        <taxon>Rosaceae</taxon>
        <taxon>Rosoideae</taxon>
        <taxon>Rosoideae incertae sedis</taxon>
        <taxon>Rubus</taxon>
    </lineage>
</organism>
<keyword evidence="3" id="KW-1185">Reference proteome</keyword>
<accession>A0AAW1X625</accession>
<sequence>MVEVIKVRRLWQHGGVGGDQFDYVFDWTILKYPQIGSSSGALQASAKPALNPGPSAERTKRPSVRQDFRDRFSGAGRSIF</sequence>